<evidence type="ECO:0000313" key="1">
    <source>
        <dbReference type="Proteomes" id="UP000515152"/>
    </source>
</evidence>
<organism evidence="1 2">
    <name type="scientific">Clupea harengus</name>
    <name type="common">Atlantic herring</name>
    <dbReference type="NCBI Taxonomy" id="7950"/>
    <lineage>
        <taxon>Eukaryota</taxon>
        <taxon>Metazoa</taxon>
        <taxon>Chordata</taxon>
        <taxon>Craniata</taxon>
        <taxon>Vertebrata</taxon>
        <taxon>Euteleostomi</taxon>
        <taxon>Actinopterygii</taxon>
        <taxon>Neopterygii</taxon>
        <taxon>Teleostei</taxon>
        <taxon>Clupei</taxon>
        <taxon>Clupeiformes</taxon>
        <taxon>Clupeoidei</taxon>
        <taxon>Clupeidae</taxon>
        <taxon>Clupea</taxon>
    </lineage>
</organism>
<dbReference type="OrthoDB" id="8889285at2759"/>
<reference evidence="2" key="1">
    <citation type="submission" date="2025-08" db="UniProtKB">
        <authorList>
            <consortium name="RefSeq"/>
        </authorList>
    </citation>
    <scope>IDENTIFICATION</scope>
</reference>
<dbReference type="Proteomes" id="UP000515152">
    <property type="component" value="Chromosome 11"/>
</dbReference>
<dbReference type="KEGG" id="char:122133307"/>
<dbReference type="RefSeq" id="XP_042565164.1">
    <property type="nucleotide sequence ID" value="XM_042709230.1"/>
</dbReference>
<proteinExistence type="predicted"/>
<protein>
    <submittedName>
        <fullName evidence="2">Collagen alpha-1(VI) chain-like</fullName>
    </submittedName>
</protein>
<dbReference type="PROSITE" id="PS51257">
    <property type="entry name" value="PROKAR_LIPOPROTEIN"/>
    <property type="match status" value="1"/>
</dbReference>
<dbReference type="AlphaFoldDB" id="A0A8M1KU67"/>
<accession>A0A8M1KU67</accession>
<evidence type="ECO:0000313" key="2">
    <source>
        <dbReference type="RefSeq" id="XP_042565164.1"/>
    </source>
</evidence>
<dbReference type="GeneID" id="122133307"/>
<name>A0A8M1KU67_CLUHA</name>
<sequence length="96" mass="10882">MGGSSIRCYISKISMNRPCIDILLLLSLVTTACFLRQKDFGEFYDCPADVYIVLDTSESVALRAEPYGSFVDDIKRFALDFVDQLNERFATLLDHC</sequence>
<gene>
    <name evidence="2" type="primary">LOC122133307</name>
</gene>
<keyword evidence="1" id="KW-1185">Reference proteome</keyword>